<keyword evidence="6" id="KW-1185">Reference proteome</keyword>
<dbReference type="PANTHER" id="PTHR46796:SF7">
    <property type="entry name" value="ARAC FAMILY TRANSCRIPTIONAL REGULATOR"/>
    <property type="match status" value="1"/>
</dbReference>
<dbReference type="Proteomes" id="UP000320580">
    <property type="component" value="Chromosome"/>
</dbReference>
<name>A0A5B8JE18_9ACTN</name>
<dbReference type="Pfam" id="PF12833">
    <property type="entry name" value="HTH_18"/>
    <property type="match status" value="1"/>
</dbReference>
<dbReference type="EMBL" id="CP042266">
    <property type="protein sequence ID" value="QDY79995.1"/>
    <property type="molecule type" value="Genomic_DNA"/>
</dbReference>
<dbReference type="SMART" id="SM00342">
    <property type="entry name" value="HTH_ARAC"/>
    <property type="match status" value="1"/>
</dbReference>
<keyword evidence="3" id="KW-0804">Transcription</keyword>
<dbReference type="InterPro" id="IPR009057">
    <property type="entry name" value="Homeodomain-like_sf"/>
</dbReference>
<organism evidence="5 6">
    <name type="scientific">Streptomyces qinzhouensis</name>
    <dbReference type="NCBI Taxonomy" id="2599401"/>
    <lineage>
        <taxon>Bacteria</taxon>
        <taxon>Bacillati</taxon>
        <taxon>Actinomycetota</taxon>
        <taxon>Actinomycetes</taxon>
        <taxon>Kitasatosporales</taxon>
        <taxon>Streptomycetaceae</taxon>
        <taxon>Streptomyces</taxon>
    </lineage>
</organism>
<dbReference type="OrthoDB" id="241790at2"/>
<dbReference type="InterPro" id="IPR032783">
    <property type="entry name" value="AraC_lig"/>
</dbReference>
<evidence type="ECO:0000313" key="6">
    <source>
        <dbReference type="Proteomes" id="UP000320580"/>
    </source>
</evidence>
<dbReference type="PRINTS" id="PR00032">
    <property type="entry name" value="HTHARAC"/>
</dbReference>
<reference evidence="5 6" key="1">
    <citation type="submission" date="2019-07" db="EMBL/GenBank/DDBJ databases">
        <authorList>
            <person name="Zhu P."/>
        </authorList>
    </citation>
    <scope>NUCLEOTIDE SEQUENCE [LARGE SCALE GENOMIC DNA]</scope>
    <source>
        <strain evidence="5 6">SSL-25</strain>
    </source>
</reference>
<evidence type="ECO:0000313" key="5">
    <source>
        <dbReference type="EMBL" id="QDY79995.1"/>
    </source>
</evidence>
<dbReference type="RefSeq" id="WP_146483378.1">
    <property type="nucleotide sequence ID" value="NZ_CP042266.1"/>
</dbReference>
<dbReference type="InterPro" id="IPR018060">
    <property type="entry name" value="HTH_AraC"/>
</dbReference>
<dbReference type="PROSITE" id="PS01124">
    <property type="entry name" value="HTH_ARAC_FAMILY_2"/>
    <property type="match status" value="1"/>
</dbReference>
<evidence type="ECO:0000256" key="1">
    <source>
        <dbReference type="ARBA" id="ARBA00023015"/>
    </source>
</evidence>
<keyword evidence="2" id="KW-0238">DNA-binding</keyword>
<evidence type="ECO:0000259" key="4">
    <source>
        <dbReference type="PROSITE" id="PS01124"/>
    </source>
</evidence>
<sequence>MGAPPYLGSTNPDPLTHTLNVTGARCVLARGLTAGGDWALRFPAPGRLKVHAVLRGVTWLTVDGDERPVLLKSGDVVAFGGGLPYVLAADTSVPPQDALALLGTSPHLFAHAGDEGITDVVSVGAHFELNTAGEDLLLQVLPPVIHLPRDGEEAPTLCWLLEQVLREMSSDRPGSGNVTEYLSHMVFAHVLRAYLARNESFPAGWLRALADERIAPALHLMHTDPARPWQLSELARAAAMSRSAFARAFTSVAGVPPLTYLHQWRMRLAEHTLLHEDTPVSELALSLGYASESAFSHAFKRENGVAPKRYRDTARVPRDRDEVERAVAAAFRKVCQPGGEHSAGR</sequence>
<dbReference type="Pfam" id="PF12852">
    <property type="entry name" value="Cupin_6"/>
    <property type="match status" value="1"/>
</dbReference>
<dbReference type="InterPro" id="IPR018062">
    <property type="entry name" value="HTH_AraC-typ_CS"/>
</dbReference>
<proteinExistence type="predicted"/>
<dbReference type="KEGG" id="sqz:FQU76_29545"/>
<evidence type="ECO:0000256" key="3">
    <source>
        <dbReference type="ARBA" id="ARBA00023163"/>
    </source>
</evidence>
<dbReference type="InterPro" id="IPR020449">
    <property type="entry name" value="Tscrpt_reg_AraC-type_HTH"/>
</dbReference>
<keyword evidence="1" id="KW-0805">Transcription regulation</keyword>
<dbReference type="GO" id="GO:0043565">
    <property type="term" value="F:sequence-specific DNA binding"/>
    <property type="evidence" value="ECO:0007669"/>
    <property type="project" value="InterPro"/>
</dbReference>
<dbReference type="Gene3D" id="1.10.10.60">
    <property type="entry name" value="Homeodomain-like"/>
    <property type="match status" value="2"/>
</dbReference>
<feature type="domain" description="HTH araC/xylS-type" evidence="4">
    <location>
        <begin position="215"/>
        <end position="313"/>
    </location>
</feature>
<dbReference type="PROSITE" id="PS00041">
    <property type="entry name" value="HTH_ARAC_FAMILY_1"/>
    <property type="match status" value="1"/>
</dbReference>
<dbReference type="InterPro" id="IPR050204">
    <property type="entry name" value="AraC_XylS_family_regulators"/>
</dbReference>
<evidence type="ECO:0000256" key="2">
    <source>
        <dbReference type="ARBA" id="ARBA00023125"/>
    </source>
</evidence>
<dbReference type="AlphaFoldDB" id="A0A5B8JE18"/>
<protein>
    <submittedName>
        <fullName evidence="5">AraC family transcriptional regulator</fullName>
    </submittedName>
</protein>
<dbReference type="PANTHER" id="PTHR46796">
    <property type="entry name" value="HTH-TYPE TRANSCRIPTIONAL ACTIVATOR RHAS-RELATED"/>
    <property type="match status" value="1"/>
</dbReference>
<dbReference type="GO" id="GO:0003700">
    <property type="term" value="F:DNA-binding transcription factor activity"/>
    <property type="evidence" value="ECO:0007669"/>
    <property type="project" value="InterPro"/>
</dbReference>
<dbReference type="SUPFAM" id="SSF46689">
    <property type="entry name" value="Homeodomain-like"/>
    <property type="match status" value="2"/>
</dbReference>
<gene>
    <name evidence="5" type="ORF">FQU76_29545</name>
</gene>
<accession>A0A5B8JE18</accession>